<dbReference type="Gene3D" id="3.30.200.20">
    <property type="entry name" value="Phosphorylase Kinase, domain 1"/>
    <property type="match status" value="2"/>
</dbReference>
<proteinExistence type="inferred from homology"/>
<evidence type="ECO:0000256" key="9">
    <source>
        <dbReference type="ARBA" id="ARBA00022527"/>
    </source>
</evidence>
<keyword evidence="18" id="KW-0460">Magnesium</keyword>
<evidence type="ECO:0000256" key="15">
    <source>
        <dbReference type="ARBA" id="ARBA00022741"/>
    </source>
</evidence>
<evidence type="ECO:0000256" key="8">
    <source>
        <dbReference type="ARBA" id="ARBA00022526"/>
    </source>
</evidence>
<comment type="catalytic activity">
    <reaction evidence="28">
        <text>O-phospho-L-seryl-[protein] + alpha-D-glucose 1-phosphate = alpha-D-glucose 1,6-bisphosphate + L-seryl-[protein]</text>
        <dbReference type="Rhea" id="RHEA:68748"/>
        <dbReference type="Rhea" id="RHEA-COMP:9863"/>
        <dbReference type="Rhea" id="RHEA-COMP:11604"/>
        <dbReference type="ChEBI" id="CHEBI:29999"/>
        <dbReference type="ChEBI" id="CHEBI:58392"/>
        <dbReference type="ChEBI" id="CHEBI:58601"/>
        <dbReference type="ChEBI" id="CHEBI:83421"/>
    </reaction>
</comment>
<keyword evidence="19 31" id="KW-1133">Transmembrane helix</keyword>
<dbReference type="PROSITE" id="PS50011">
    <property type="entry name" value="PROTEIN_KINASE_DOM"/>
    <property type="match status" value="2"/>
</dbReference>
<keyword evidence="14 32" id="KW-0732">Signal</keyword>
<evidence type="ECO:0000256" key="16">
    <source>
        <dbReference type="ARBA" id="ARBA00022777"/>
    </source>
</evidence>
<dbReference type="GO" id="GO:0016020">
    <property type="term" value="C:membrane"/>
    <property type="evidence" value="ECO:0007669"/>
    <property type="project" value="UniProtKB-SubCell"/>
</dbReference>
<dbReference type="InterPro" id="IPR036900">
    <property type="entry name" value="A-D-PHexomutase_C_sf"/>
</dbReference>
<dbReference type="InterPro" id="IPR000719">
    <property type="entry name" value="Prot_kinase_dom"/>
</dbReference>
<evidence type="ECO:0000256" key="7">
    <source>
        <dbReference type="ARBA" id="ARBA00012728"/>
    </source>
</evidence>
<keyword evidence="12 31" id="KW-0812">Transmembrane</keyword>
<dbReference type="Gene3D" id="3.30.310.50">
    <property type="entry name" value="Alpha-D-phosphohexomutase, C-terminal domain"/>
    <property type="match status" value="1"/>
</dbReference>
<reference evidence="34 35" key="1">
    <citation type="submission" date="2024-01" db="EMBL/GenBank/DDBJ databases">
        <title>The genomes of 5 underutilized Papilionoideae crops provide insights into root nodulation and disease resistanc.</title>
        <authorList>
            <person name="Jiang F."/>
        </authorList>
    </citation>
    <scope>NUCLEOTIDE SEQUENCE [LARGE SCALE GENOMIC DNA]</scope>
    <source>
        <strain evidence="34">LVBAO_FW01</strain>
        <tissue evidence="34">Leaves</tissue>
    </source>
</reference>
<keyword evidence="10" id="KW-0597">Phosphoprotein</keyword>
<dbReference type="GO" id="GO:0006006">
    <property type="term" value="P:glucose metabolic process"/>
    <property type="evidence" value="ECO:0007669"/>
    <property type="project" value="UniProtKB-KW"/>
</dbReference>
<keyword evidence="9" id="KW-0723">Serine/threonine-protein kinase</keyword>
<keyword evidence="11" id="KW-0808">Transferase</keyword>
<dbReference type="PROSITE" id="PS00107">
    <property type="entry name" value="PROTEIN_KINASE_ATP"/>
    <property type="match status" value="2"/>
</dbReference>
<evidence type="ECO:0000256" key="14">
    <source>
        <dbReference type="ARBA" id="ARBA00022729"/>
    </source>
</evidence>
<comment type="cofactor">
    <cofactor evidence="2">
        <name>Mg(2+)</name>
        <dbReference type="ChEBI" id="CHEBI:18420"/>
    </cofactor>
</comment>
<dbReference type="Gene3D" id="3.40.120.10">
    <property type="entry name" value="Alpha-D-Glucose-1,6-Bisphosphate, subunit A, domain 3"/>
    <property type="match status" value="3"/>
</dbReference>
<evidence type="ECO:0000256" key="17">
    <source>
        <dbReference type="ARBA" id="ARBA00022840"/>
    </source>
</evidence>
<evidence type="ECO:0000256" key="13">
    <source>
        <dbReference type="ARBA" id="ARBA00022723"/>
    </source>
</evidence>
<feature type="transmembrane region" description="Helical" evidence="31">
    <location>
        <begin position="658"/>
        <end position="676"/>
    </location>
</feature>
<dbReference type="GO" id="GO:0004674">
    <property type="term" value="F:protein serine/threonine kinase activity"/>
    <property type="evidence" value="ECO:0007669"/>
    <property type="project" value="UniProtKB-KW"/>
</dbReference>
<dbReference type="GO" id="GO:0030247">
    <property type="term" value="F:polysaccharide binding"/>
    <property type="evidence" value="ECO:0007669"/>
    <property type="project" value="InterPro"/>
</dbReference>
<comment type="catalytic activity">
    <reaction evidence="27">
        <text>alpha-D-glucose 1,6-bisphosphate + L-seryl-[protein] = O-phospho-L-seryl-[protein] + alpha-D-glucose 6-phosphate</text>
        <dbReference type="Rhea" id="RHEA:68752"/>
        <dbReference type="Rhea" id="RHEA-COMP:9863"/>
        <dbReference type="Rhea" id="RHEA-COMP:11604"/>
        <dbReference type="ChEBI" id="CHEBI:29999"/>
        <dbReference type="ChEBI" id="CHEBI:58225"/>
        <dbReference type="ChEBI" id="CHEBI:58392"/>
        <dbReference type="ChEBI" id="CHEBI:83421"/>
    </reaction>
</comment>
<dbReference type="PANTHER" id="PTHR27009">
    <property type="entry name" value="RUST RESISTANCE KINASE LR10-RELATED"/>
    <property type="match status" value="1"/>
</dbReference>
<feature type="chain" id="PRO_5042928229" description="Glucose phosphomutase" evidence="32">
    <location>
        <begin position="23"/>
        <end position="1956"/>
    </location>
</feature>
<gene>
    <name evidence="34" type="ORF">VNO77_00193</name>
</gene>
<evidence type="ECO:0000256" key="4">
    <source>
        <dbReference type="ARBA" id="ARBA00010231"/>
    </source>
</evidence>
<dbReference type="EC" id="5.4.2.2" evidence="7"/>
<dbReference type="Pfam" id="PF14380">
    <property type="entry name" value="WAK_assoc"/>
    <property type="match status" value="2"/>
</dbReference>
<dbReference type="GO" id="GO:0000287">
    <property type="term" value="F:magnesium ion binding"/>
    <property type="evidence" value="ECO:0007669"/>
    <property type="project" value="InterPro"/>
</dbReference>
<dbReference type="SUPFAM" id="SSF56112">
    <property type="entry name" value="Protein kinase-like (PK-like)"/>
    <property type="match status" value="2"/>
</dbReference>
<evidence type="ECO:0000313" key="35">
    <source>
        <dbReference type="Proteomes" id="UP001367508"/>
    </source>
</evidence>
<dbReference type="InterPro" id="IPR005845">
    <property type="entry name" value="A-D-PHexomutase_a/b/a-II"/>
</dbReference>
<dbReference type="EC" id="2.7.11.1" evidence="6"/>
<dbReference type="GO" id="GO:0005524">
    <property type="term" value="F:ATP binding"/>
    <property type="evidence" value="ECO:0007669"/>
    <property type="project" value="UniProtKB-UniRule"/>
</dbReference>
<evidence type="ECO:0000256" key="10">
    <source>
        <dbReference type="ARBA" id="ARBA00022553"/>
    </source>
</evidence>
<dbReference type="FunFam" id="3.40.120.10:FF:000009">
    <property type="entry name" value="Phosphoglucomutase, cytoplasmic 1"/>
    <property type="match status" value="1"/>
</dbReference>
<evidence type="ECO:0000256" key="2">
    <source>
        <dbReference type="ARBA" id="ARBA00001946"/>
    </source>
</evidence>
<feature type="region of interest" description="Disordered" evidence="30">
    <location>
        <begin position="1305"/>
        <end position="1333"/>
    </location>
</feature>
<dbReference type="FunFam" id="3.30.200.20:FF:000178">
    <property type="entry name" value="serine/threonine-protein kinase PBS1-like"/>
    <property type="match status" value="2"/>
</dbReference>
<evidence type="ECO:0000256" key="24">
    <source>
        <dbReference type="ARBA" id="ARBA00041398"/>
    </source>
</evidence>
<dbReference type="NCBIfam" id="NF005737">
    <property type="entry name" value="PRK07564.1-1"/>
    <property type="match status" value="1"/>
</dbReference>
<dbReference type="InterPro" id="IPR005841">
    <property type="entry name" value="Alpha-D-phosphohexomutase_SF"/>
</dbReference>
<evidence type="ECO:0000256" key="26">
    <source>
        <dbReference type="ARBA" id="ARBA00048679"/>
    </source>
</evidence>
<evidence type="ECO:0000256" key="19">
    <source>
        <dbReference type="ARBA" id="ARBA00022989"/>
    </source>
</evidence>
<accession>A0AAN9MU66</accession>
<evidence type="ECO:0000256" key="31">
    <source>
        <dbReference type="SAM" id="Phobius"/>
    </source>
</evidence>
<evidence type="ECO:0000256" key="25">
    <source>
        <dbReference type="ARBA" id="ARBA00047899"/>
    </source>
</evidence>
<dbReference type="InterPro" id="IPR005846">
    <property type="entry name" value="A-D-PHexomutase_a/b/a-III"/>
</dbReference>
<dbReference type="Gene3D" id="1.10.510.10">
    <property type="entry name" value="Transferase(Phosphotransferase) domain 1"/>
    <property type="match status" value="2"/>
</dbReference>
<name>A0AAN9MU66_CANGL</name>
<comment type="subcellular location">
    <subcellularLocation>
        <location evidence="3">Membrane</location>
        <topology evidence="3">Single-pass type I membrane protein</topology>
    </subcellularLocation>
</comment>
<dbReference type="SUPFAM" id="SSF53738">
    <property type="entry name" value="Phosphoglucomutase, first 3 domains"/>
    <property type="match status" value="3"/>
</dbReference>
<evidence type="ECO:0000256" key="28">
    <source>
        <dbReference type="ARBA" id="ARBA00049409"/>
    </source>
</evidence>
<feature type="domain" description="Protein kinase" evidence="33">
    <location>
        <begin position="1018"/>
        <end position="1303"/>
    </location>
</feature>
<keyword evidence="23" id="KW-0119">Carbohydrate metabolism</keyword>
<evidence type="ECO:0000256" key="1">
    <source>
        <dbReference type="ARBA" id="ARBA00000443"/>
    </source>
</evidence>
<dbReference type="Pfam" id="PF02880">
    <property type="entry name" value="PGM_PMM_III"/>
    <property type="match status" value="1"/>
</dbReference>
<dbReference type="InterPro" id="IPR017441">
    <property type="entry name" value="Protein_kinase_ATP_BS"/>
</dbReference>
<dbReference type="InterPro" id="IPR016066">
    <property type="entry name" value="A-D-PHexomutase_CS"/>
</dbReference>
<protein>
    <recommendedName>
        <fullName evidence="24">Glucose phosphomutase</fullName>
        <ecNumber evidence="6">2.7.11.1</ecNumber>
        <ecNumber evidence="7">5.4.2.2</ecNumber>
    </recommendedName>
</protein>
<keyword evidence="21" id="KW-0325">Glycoprotein</keyword>
<dbReference type="Pfam" id="PF24947">
    <property type="entry name" value="PGM1_C_vert_fung"/>
    <property type="match status" value="1"/>
</dbReference>
<comment type="catalytic activity">
    <reaction evidence="26">
        <text>L-seryl-[protein] + ATP = O-phospho-L-seryl-[protein] + ADP + H(+)</text>
        <dbReference type="Rhea" id="RHEA:17989"/>
        <dbReference type="Rhea" id="RHEA-COMP:9863"/>
        <dbReference type="Rhea" id="RHEA-COMP:11604"/>
        <dbReference type="ChEBI" id="CHEBI:15378"/>
        <dbReference type="ChEBI" id="CHEBI:29999"/>
        <dbReference type="ChEBI" id="CHEBI:30616"/>
        <dbReference type="ChEBI" id="CHEBI:83421"/>
        <dbReference type="ChEBI" id="CHEBI:456216"/>
        <dbReference type="EC" id="2.7.11.1"/>
    </reaction>
</comment>
<dbReference type="Pfam" id="PF07714">
    <property type="entry name" value="PK_Tyr_Ser-Thr"/>
    <property type="match status" value="2"/>
</dbReference>
<dbReference type="FunFam" id="3.40.120.10:FF:000004">
    <property type="entry name" value="Phosphoglucomutase 5"/>
    <property type="match status" value="1"/>
</dbReference>
<dbReference type="PROSITE" id="PS00108">
    <property type="entry name" value="PROTEIN_KINASE_ST"/>
    <property type="match status" value="2"/>
</dbReference>
<dbReference type="Pfam" id="PF13947">
    <property type="entry name" value="GUB_WAK_bind"/>
    <property type="match status" value="2"/>
</dbReference>
<evidence type="ECO:0000256" key="23">
    <source>
        <dbReference type="ARBA" id="ARBA00023277"/>
    </source>
</evidence>
<keyword evidence="16" id="KW-0418">Kinase</keyword>
<dbReference type="InterPro" id="IPR032872">
    <property type="entry name" value="WAK_assoc_C"/>
</dbReference>
<comment type="similarity">
    <text evidence="4">Belongs to the phosphohexose mutase family.</text>
</comment>
<feature type="transmembrane region" description="Helical" evidence="31">
    <location>
        <begin position="696"/>
        <end position="713"/>
    </location>
</feature>
<feature type="compositionally biased region" description="Polar residues" evidence="30">
    <location>
        <begin position="1317"/>
        <end position="1333"/>
    </location>
</feature>
<sequence length="1956" mass="216910">MFKVSFVWFVPGLFLLFTNTSGSHNISSSTTCQTRRCQNGPNVRYPFSLSQGSPPDQYCGYQDFELICSSRHGYPILSLPPALYYFVEDINYENHSLKLVDVDTVNQTCPRALHKVPLGNLPLSHSPLNSNLSFHYNCTHYPSALPSIKCLTSGLNQSFVFMMGNETKGFDWSKNCEENIVVTVMKDQITSDDGLMNEFAGAMNEGFVLEWQTSASCKDCEASDGLCGFNNINKEVLCFCKDGTTRTNNCEGGSSSGLPTLIIGLVAGGIGALLICILLFCFRRKLSPILSDIWKSKKMDQDIEAFIRSNGPLPLKRYSYSEIKKMTNSFESKLGQGGYGQVYKGNLNNNAPVAVKVLNASKGNGEEFINEVVSISRTSHVNIVNLLGFCIEGQKKALIYDFMPNGSLEKFIHNNNFETNPPLSWERLHSISEGIAKGLEYLHRGCNTRILHFDIKPSNILLDKNFCPKISDFGLAKLCSKTNSIISMCDTRGTIGYIAPEVWNRNFGGVSYKSDVYSYGMMILEMVGGKQNITTETSHSSEAYFPHWIYKHVEVGSNLAWHDGMTTEENEICKKMIMVGLWCIQTIPSDRPAMSRVVEMLEGSIDQLQIPPKPFIFSPMKTQVDISNPNTSTTPWNHHHHLAKGGMENLRFSRDYKLDMNFSKFRVLCLLIFPFFKELVTNNSFQIKYVTMATHSPFFLASMLILAFFLTTLPRSYSQKNDTFSICSQPFSCGTLTNVSYPFWGGNRPRFCGSHGFKLTCIHNQNTSIQVGSQNFSVLNINQTASAIRMVRTDLVYDRCSSNFTNTSLNASPFSFLPTVHNVTIFYDCPSMVGNMNTFTCQDDSNKQAFYVVNGTQLKQFPDLRSCGVSIQVQVSEDGVEALKKAVDEGFDVRYDAEWGSRCTACRESGGACGSNENDSTQFSCYCSSGTHDSVCLTDKSRRKNKVLKLVLGFVATGFGLPLIAVIICRNKAKLWNIILTQIGKIKKNDREIEAFLESQGSLGLKRYSYSDVKKMTNSFKVKLGEGGYGSVYKGKLLNGCCVAVKLLHESKGNGEEFINEVASISKTSHVNIVTLLGFCLEGTRKALIYEFMSNGSLEKYIHNKEAETTKKTTTNTLSLSWERLYQIAIGIARGLEYLHKGCNTRILHFDIKPHNILLDETYRPKISDFGLAKLSTRDESIISMSNARGTVGYVAPEVWNKSFGGVSHKSDVYSYGMMLLELVGGQKNINVEASRSSEIYFPHLVIYKKLEQGNDFGLDGIMSSEENEIAKRMTMVGLWCIQTIPSHRPTISKVIDMLETSLDSLEMPPKPDMSSPPRSTTQFSTASKSLDTSGLKFQNQQRHAHKIPRRTNVIPLSFHLPETEHSLRSSSPSMVLFNVSRVETTPFDGQKPGTSGLRKKVKVFVQPHYLHNFVQSTFNALTAEKVRGATLVVSGDGRYFSKDAIQIITKMAAGNGVRRIWVGLNGLLSTPAVSGVIRERVGADGAKATGAFILTASHNPGGPHEDFGIKYNMENGGPAPEGITDKIYENTKTIKEYLIASDLPDVDISTTGVSNFTGPEGPFDVEVFDSASDYIKLMKSIFDFESIRKLLSSPKFTFCYDALHGVAGAYAKRIFVDELGAQESSLLNCTPKEDFGGGHPDPNLTYAKELVARMGLGKSEPQSEPPEFGAAADGDADRNMILGKRFFVTPSDSVAIIAANAVEAIPYFSAGLKGVARSMPTSAALDVVAKHLNLKFFEVPTGWKFFGNLMDAGMCSICGEESFGTGSDHIREKDGIWAVLAWLSILAYKNKDKLEGKLVTVEDIVRQHWATYGRHYYTRYDYENVDAGAAKELMAYLVKLQSSLSEANEIVKGVRSDVSKVVYADEFEYKDPVDGSISSHQGIRYLFEDGSRLIFRLSGTGSEGATIRLYIEQYEKDPSKIGRLSHEALAPLVEVALKLSKMQEFTGRSAPTVIT</sequence>
<comment type="caution">
    <text evidence="34">The sequence shown here is derived from an EMBL/GenBank/DDBJ whole genome shotgun (WGS) entry which is preliminary data.</text>
</comment>
<evidence type="ECO:0000256" key="5">
    <source>
        <dbReference type="ARBA" id="ARBA00011245"/>
    </source>
</evidence>
<dbReference type="InterPro" id="IPR001245">
    <property type="entry name" value="Ser-Thr/Tyr_kinase_cat_dom"/>
</dbReference>
<keyword evidence="13" id="KW-0479">Metal-binding</keyword>
<dbReference type="Pfam" id="PF02879">
    <property type="entry name" value="PGM_PMM_II"/>
    <property type="match status" value="1"/>
</dbReference>
<feature type="domain" description="Protein kinase" evidence="33">
    <location>
        <begin position="328"/>
        <end position="616"/>
    </location>
</feature>
<dbReference type="SMART" id="SM00220">
    <property type="entry name" value="S_TKc"/>
    <property type="match status" value="2"/>
</dbReference>
<dbReference type="Proteomes" id="UP001367508">
    <property type="component" value="Unassembled WGS sequence"/>
</dbReference>
<feature type="binding site" evidence="29">
    <location>
        <position position="1046"/>
    </location>
    <ligand>
        <name>ATP</name>
        <dbReference type="ChEBI" id="CHEBI:30616"/>
    </ligand>
</feature>
<dbReference type="InterPro" id="IPR011009">
    <property type="entry name" value="Kinase-like_dom_sf"/>
</dbReference>
<dbReference type="InterPro" id="IPR005844">
    <property type="entry name" value="A-D-PHexomutase_a/b/a-I"/>
</dbReference>
<dbReference type="GO" id="GO:0004614">
    <property type="term" value="F:phosphoglucomutase activity"/>
    <property type="evidence" value="ECO:0007669"/>
    <property type="project" value="UniProtKB-EC"/>
</dbReference>
<keyword evidence="17 29" id="KW-0067">ATP-binding</keyword>
<dbReference type="Pfam" id="PF02878">
    <property type="entry name" value="PGM_PMM_I"/>
    <property type="match status" value="1"/>
</dbReference>
<dbReference type="InterPro" id="IPR016055">
    <property type="entry name" value="A-D-PHexomutase_a/b/a-I/II/III"/>
</dbReference>
<evidence type="ECO:0000256" key="6">
    <source>
        <dbReference type="ARBA" id="ARBA00012513"/>
    </source>
</evidence>
<dbReference type="InterPro" id="IPR045874">
    <property type="entry name" value="LRK10/LRL21-25-like"/>
</dbReference>
<organism evidence="34 35">
    <name type="scientific">Canavalia gladiata</name>
    <name type="common">Sword bean</name>
    <name type="synonym">Dolichos gladiatus</name>
    <dbReference type="NCBI Taxonomy" id="3824"/>
    <lineage>
        <taxon>Eukaryota</taxon>
        <taxon>Viridiplantae</taxon>
        <taxon>Streptophyta</taxon>
        <taxon>Embryophyta</taxon>
        <taxon>Tracheophyta</taxon>
        <taxon>Spermatophyta</taxon>
        <taxon>Magnoliopsida</taxon>
        <taxon>eudicotyledons</taxon>
        <taxon>Gunneridae</taxon>
        <taxon>Pentapetalae</taxon>
        <taxon>rosids</taxon>
        <taxon>fabids</taxon>
        <taxon>Fabales</taxon>
        <taxon>Fabaceae</taxon>
        <taxon>Papilionoideae</taxon>
        <taxon>50 kb inversion clade</taxon>
        <taxon>NPAAA clade</taxon>
        <taxon>indigoferoid/millettioid clade</taxon>
        <taxon>Phaseoleae</taxon>
        <taxon>Canavalia</taxon>
    </lineage>
</organism>
<evidence type="ECO:0000256" key="29">
    <source>
        <dbReference type="PROSITE-ProRule" id="PRU10141"/>
    </source>
</evidence>
<dbReference type="InterPro" id="IPR025287">
    <property type="entry name" value="WAK_GUB"/>
</dbReference>
<evidence type="ECO:0000256" key="21">
    <source>
        <dbReference type="ARBA" id="ARBA00023180"/>
    </source>
</evidence>
<dbReference type="CDD" id="cd03085">
    <property type="entry name" value="PGM1"/>
    <property type="match status" value="1"/>
</dbReference>
<comment type="subunit">
    <text evidence="5">Monomer.</text>
</comment>
<feature type="signal peptide" evidence="32">
    <location>
        <begin position="1"/>
        <end position="22"/>
    </location>
</feature>
<evidence type="ECO:0000256" key="32">
    <source>
        <dbReference type="SAM" id="SignalP"/>
    </source>
</evidence>
<evidence type="ECO:0000256" key="3">
    <source>
        <dbReference type="ARBA" id="ARBA00004479"/>
    </source>
</evidence>
<evidence type="ECO:0000256" key="30">
    <source>
        <dbReference type="SAM" id="MobiDB-lite"/>
    </source>
</evidence>
<feature type="transmembrane region" description="Helical" evidence="31">
    <location>
        <begin position="947"/>
        <end position="968"/>
    </location>
</feature>
<evidence type="ECO:0000313" key="34">
    <source>
        <dbReference type="EMBL" id="KAK7358267.1"/>
    </source>
</evidence>
<dbReference type="PROSITE" id="PS00710">
    <property type="entry name" value="PGM_PMM"/>
    <property type="match status" value="1"/>
</dbReference>
<evidence type="ECO:0000259" key="33">
    <source>
        <dbReference type="PROSITE" id="PS50011"/>
    </source>
</evidence>
<dbReference type="FunFam" id="3.30.310.50:FF:000002">
    <property type="entry name" value="Phosphoglucomutase 5"/>
    <property type="match status" value="1"/>
</dbReference>
<dbReference type="PRINTS" id="PR00509">
    <property type="entry name" value="PGMPMM"/>
</dbReference>
<evidence type="ECO:0000256" key="22">
    <source>
        <dbReference type="ARBA" id="ARBA00023235"/>
    </source>
</evidence>
<feature type="transmembrane region" description="Helical" evidence="31">
    <location>
        <begin position="258"/>
        <end position="282"/>
    </location>
</feature>
<keyword evidence="20 31" id="KW-0472">Membrane</keyword>
<evidence type="ECO:0000256" key="18">
    <source>
        <dbReference type="ARBA" id="ARBA00022842"/>
    </source>
</evidence>
<dbReference type="EMBL" id="JAYMYQ010000001">
    <property type="protein sequence ID" value="KAK7358267.1"/>
    <property type="molecule type" value="Genomic_DNA"/>
</dbReference>
<keyword evidence="35" id="KW-1185">Reference proteome</keyword>
<keyword evidence="8" id="KW-0313">Glucose metabolism</keyword>
<dbReference type="InterPro" id="IPR008271">
    <property type="entry name" value="Ser/Thr_kinase_AS"/>
</dbReference>
<evidence type="ECO:0000256" key="12">
    <source>
        <dbReference type="ARBA" id="ARBA00022692"/>
    </source>
</evidence>
<feature type="binding site" evidence="29">
    <location>
        <position position="356"/>
    </location>
    <ligand>
        <name>ATP</name>
        <dbReference type="ChEBI" id="CHEBI:30616"/>
    </ligand>
</feature>
<comment type="catalytic activity">
    <reaction evidence="25">
        <text>L-threonyl-[protein] + ATP = O-phospho-L-threonyl-[protein] + ADP + H(+)</text>
        <dbReference type="Rhea" id="RHEA:46608"/>
        <dbReference type="Rhea" id="RHEA-COMP:11060"/>
        <dbReference type="Rhea" id="RHEA-COMP:11605"/>
        <dbReference type="ChEBI" id="CHEBI:15378"/>
        <dbReference type="ChEBI" id="CHEBI:30013"/>
        <dbReference type="ChEBI" id="CHEBI:30616"/>
        <dbReference type="ChEBI" id="CHEBI:61977"/>
        <dbReference type="ChEBI" id="CHEBI:456216"/>
        <dbReference type="EC" id="2.7.11.1"/>
    </reaction>
</comment>
<evidence type="ECO:0000256" key="20">
    <source>
        <dbReference type="ARBA" id="ARBA00023136"/>
    </source>
</evidence>
<evidence type="ECO:0000256" key="11">
    <source>
        <dbReference type="ARBA" id="ARBA00022679"/>
    </source>
</evidence>
<dbReference type="FunFam" id="1.10.510.10:FF:000590">
    <property type="entry name" value="PR5-like receptor kinase"/>
    <property type="match status" value="2"/>
</dbReference>
<dbReference type="FunFam" id="3.40.120.10:FF:000005">
    <property type="entry name" value="Phosphoglucomutase 5"/>
    <property type="match status" value="1"/>
</dbReference>
<comment type="catalytic activity">
    <reaction evidence="1">
        <text>alpha-D-glucose 1-phosphate = alpha-D-glucose 6-phosphate</text>
        <dbReference type="Rhea" id="RHEA:23536"/>
        <dbReference type="ChEBI" id="CHEBI:58225"/>
        <dbReference type="ChEBI" id="CHEBI:58601"/>
        <dbReference type="EC" id="5.4.2.2"/>
    </reaction>
</comment>
<evidence type="ECO:0000256" key="27">
    <source>
        <dbReference type="ARBA" id="ARBA00049318"/>
    </source>
</evidence>
<dbReference type="SUPFAM" id="SSF55957">
    <property type="entry name" value="Phosphoglucomutase, C-terminal domain"/>
    <property type="match status" value="1"/>
</dbReference>
<keyword evidence="22" id="KW-0413">Isomerase</keyword>
<keyword evidence="15 29" id="KW-0547">Nucleotide-binding</keyword>